<keyword evidence="4" id="KW-1185">Reference proteome</keyword>
<dbReference type="Proteomes" id="UP000507470">
    <property type="component" value="Unassembled WGS sequence"/>
</dbReference>
<dbReference type="AlphaFoldDB" id="A0A6J8CN39"/>
<organism evidence="3 4">
    <name type="scientific">Mytilus coruscus</name>
    <name type="common">Sea mussel</name>
    <dbReference type="NCBI Taxonomy" id="42192"/>
    <lineage>
        <taxon>Eukaryota</taxon>
        <taxon>Metazoa</taxon>
        <taxon>Spiralia</taxon>
        <taxon>Lophotrochozoa</taxon>
        <taxon>Mollusca</taxon>
        <taxon>Bivalvia</taxon>
        <taxon>Autobranchia</taxon>
        <taxon>Pteriomorphia</taxon>
        <taxon>Mytilida</taxon>
        <taxon>Mytiloidea</taxon>
        <taxon>Mytilidae</taxon>
        <taxon>Mytilinae</taxon>
        <taxon>Mytilus</taxon>
    </lineage>
</organism>
<evidence type="ECO:0000256" key="1">
    <source>
        <dbReference type="SAM" id="Coils"/>
    </source>
</evidence>
<reference evidence="3 4" key="1">
    <citation type="submission" date="2020-06" db="EMBL/GenBank/DDBJ databases">
        <authorList>
            <person name="Li R."/>
            <person name="Bekaert M."/>
        </authorList>
    </citation>
    <scope>NUCLEOTIDE SEQUENCE [LARGE SCALE GENOMIC DNA]</scope>
    <source>
        <strain evidence="4">wild</strain>
    </source>
</reference>
<gene>
    <name evidence="3" type="ORF">MCOR_31020</name>
</gene>
<proteinExistence type="predicted"/>
<keyword evidence="1" id="KW-0175">Coiled coil</keyword>
<protein>
    <submittedName>
        <fullName evidence="3">Uncharacterized protein</fullName>
    </submittedName>
</protein>
<sequence>MASLPDDAKLLYEQATSKQLKSRISTKFGKLMATKQEKIAYELIREECKKIKDMEEKLTKKDDVDNAAKKTSTTKTADIRETVMNDLSDSAEELEVARVEAEVEAPNAVATVDKEPSLENEAGSSQKPDKYKRKAIKRPLMDIIRENQMAYNRFITKKIPKIMKVIGFSSSENDSD</sequence>
<evidence type="ECO:0000313" key="3">
    <source>
        <dbReference type="EMBL" id="CAC5396464.1"/>
    </source>
</evidence>
<dbReference type="EMBL" id="CACVKT020005618">
    <property type="protein sequence ID" value="CAC5396464.1"/>
    <property type="molecule type" value="Genomic_DNA"/>
</dbReference>
<feature type="region of interest" description="Disordered" evidence="2">
    <location>
        <begin position="105"/>
        <end position="135"/>
    </location>
</feature>
<dbReference type="OrthoDB" id="6151726at2759"/>
<evidence type="ECO:0000256" key="2">
    <source>
        <dbReference type="SAM" id="MobiDB-lite"/>
    </source>
</evidence>
<evidence type="ECO:0000313" key="4">
    <source>
        <dbReference type="Proteomes" id="UP000507470"/>
    </source>
</evidence>
<accession>A0A6J8CN39</accession>
<name>A0A6J8CN39_MYTCO</name>
<feature type="coiled-coil region" evidence="1">
    <location>
        <begin position="41"/>
        <end position="104"/>
    </location>
</feature>